<dbReference type="RefSeq" id="WP_203901828.1">
    <property type="nucleotide sequence ID" value="NZ_BOPF01000020.1"/>
</dbReference>
<gene>
    <name evidence="3" type="ORF">Val02_52220</name>
</gene>
<keyword evidence="2" id="KW-1133">Transmembrane helix</keyword>
<organism evidence="3 4">
    <name type="scientific">Virgisporangium aliadipatigenens</name>
    <dbReference type="NCBI Taxonomy" id="741659"/>
    <lineage>
        <taxon>Bacteria</taxon>
        <taxon>Bacillati</taxon>
        <taxon>Actinomycetota</taxon>
        <taxon>Actinomycetes</taxon>
        <taxon>Micromonosporales</taxon>
        <taxon>Micromonosporaceae</taxon>
        <taxon>Virgisporangium</taxon>
    </lineage>
</organism>
<evidence type="ECO:0000256" key="2">
    <source>
        <dbReference type="SAM" id="Phobius"/>
    </source>
</evidence>
<feature type="region of interest" description="Disordered" evidence="1">
    <location>
        <begin position="585"/>
        <end position="605"/>
    </location>
</feature>
<dbReference type="Proteomes" id="UP000619260">
    <property type="component" value="Unassembled WGS sequence"/>
</dbReference>
<evidence type="ECO:0000313" key="4">
    <source>
        <dbReference type="Proteomes" id="UP000619260"/>
    </source>
</evidence>
<reference evidence="3" key="1">
    <citation type="submission" date="2021-01" db="EMBL/GenBank/DDBJ databases">
        <title>Whole genome shotgun sequence of Virgisporangium aliadipatigenens NBRC 105644.</title>
        <authorList>
            <person name="Komaki H."/>
            <person name="Tamura T."/>
        </authorList>
    </citation>
    <scope>NUCLEOTIDE SEQUENCE</scope>
    <source>
        <strain evidence="3">NBRC 105644</strain>
    </source>
</reference>
<comment type="caution">
    <text evidence="3">The sequence shown here is derived from an EMBL/GenBank/DDBJ whole genome shotgun (WGS) entry which is preliminary data.</text>
</comment>
<dbReference type="AlphaFoldDB" id="A0A8J3YR41"/>
<protein>
    <submittedName>
        <fullName evidence="3">Uncharacterized protein</fullName>
    </submittedName>
</protein>
<evidence type="ECO:0000256" key="1">
    <source>
        <dbReference type="SAM" id="MobiDB-lite"/>
    </source>
</evidence>
<feature type="transmembrane region" description="Helical" evidence="2">
    <location>
        <begin position="489"/>
        <end position="513"/>
    </location>
</feature>
<sequence>MTVVGAARRHGSVVVVDLRGRGQAEAVAAFTAALNGLEELGMRVRDNGPDDRFGTDRPDDTPRAVAIDSADRLTANHEVYRAIFRSRRVGSMIVVAVGAPADRSAGRALSATPMVGGEGTPVLWVGDPDGVAWRPGGGVREPGSVQVDRVPPFERLIEALCVPDVFDRVVAEVRRLPSGACSPGLLTVAWEVDADAVRGALRRALHAVAGPASPDGGAGAGLSLEGGHDVLQGDGDLVPVGYEPVGRDSVLARTGGIVAELRRNADRTVRRTSGLLGLVAPGRSGAAVRGQLADAGRAVTRCQENVAALFRQFHSRTAPGTHQRADLTRHGVLWTPPAEVDRAAAAKRLAQAVEDRIGRRPLRDLAADLRLVSERAVPSGSAAYVGGLSTTGATTLAERLSRPPAFPLRPSNGFVLAAVAVSVLFASTGPGIVGIALGVATASAWLGGVLLVRARIPVPSVPPRAWHRALAAHAGVAGVGVAAGRGVAAVVAVSLPVACVVWFGALTVLLLTLRQWWSRAVREWSGRLGLDDLADVGDRIDGLVRRVAATEWVLADVRVFLAEAAATLAGALRDVADAMERRIAQPSTSDDHALPRQREPVESDAGGDLRAVVTADVTDAVREVLVPRLQVVRDGGVDGVRPGAAEDMTRVLDDYDRHLATRNIHERPWFAGSGSRADTAMIGAWGSRRRFAATVTVHGTDRLVQLCTAEDLLLLQGTDRPATVRFAPRSAQRLLADIEDPAGPEGIVWTASGYLAGAIRLVPLRAGAVELVWPKGEGDATL</sequence>
<keyword evidence="4" id="KW-1185">Reference proteome</keyword>
<keyword evidence="2" id="KW-0812">Transmembrane</keyword>
<dbReference type="EMBL" id="BOPF01000020">
    <property type="protein sequence ID" value="GIJ48336.1"/>
    <property type="molecule type" value="Genomic_DNA"/>
</dbReference>
<accession>A0A8J3YR41</accession>
<evidence type="ECO:0000313" key="3">
    <source>
        <dbReference type="EMBL" id="GIJ48336.1"/>
    </source>
</evidence>
<feature type="compositionally biased region" description="Basic and acidic residues" evidence="1">
    <location>
        <begin position="585"/>
        <end position="601"/>
    </location>
</feature>
<name>A0A8J3YR41_9ACTN</name>
<keyword evidence="2" id="KW-0472">Membrane</keyword>
<feature type="transmembrane region" description="Helical" evidence="2">
    <location>
        <begin position="465"/>
        <end position="483"/>
    </location>
</feature>
<feature type="transmembrane region" description="Helical" evidence="2">
    <location>
        <begin position="432"/>
        <end position="453"/>
    </location>
</feature>
<proteinExistence type="predicted"/>